<evidence type="ECO:0000256" key="5">
    <source>
        <dbReference type="ARBA" id="ARBA00022691"/>
    </source>
</evidence>
<comment type="function">
    <text evidence="2 7">Catalyzes the formation of N(7)-methylguanine at position 46 (m7G46) in tRNA.</text>
</comment>
<keyword evidence="5 7" id="KW-0949">S-adenosyl-L-methionine</keyword>
<gene>
    <name evidence="7 8" type="primary">trmB</name>
    <name evidence="8" type="ORF">BN10_940016</name>
</gene>
<evidence type="ECO:0000313" key="8">
    <source>
        <dbReference type="EMBL" id="CCH71468.1"/>
    </source>
</evidence>
<dbReference type="EC" id="2.1.1.33" evidence="7"/>
<dbReference type="STRING" id="1193181.BN10_940016"/>
<comment type="caution">
    <text evidence="7">Lacks conserved residue(s) required for the propagation of feature annotation.</text>
</comment>
<comment type="similarity">
    <text evidence="7">Belongs to the class I-like SAM-binding methyltransferase superfamily. TrmB family.</text>
</comment>
<dbReference type="eggNOG" id="COG0220">
    <property type="taxonomic scope" value="Bacteria"/>
</dbReference>
<evidence type="ECO:0000256" key="7">
    <source>
        <dbReference type="HAMAP-Rule" id="MF_01057"/>
    </source>
</evidence>
<dbReference type="HOGENOM" id="CLU_050910_0_1_11"/>
<proteinExistence type="inferred from homology"/>
<feature type="binding site" evidence="7">
    <location>
        <position position="113"/>
    </location>
    <ligand>
        <name>S-adenosyl-L-methionine</name>
        <dbReference type="ChEBI" id="CHEBI:59789"/>
    </ligand>
</feature>
<dbReference type="RefSeq" id="WP_010851294.1">
    <property type="nucleotide sequence ID" value="NZ_HF570956.1"/>
</dbReference>
<feature type="binding site" evidence="7">
    <location>
        <position position="61"/>
    </location>
    <ligand>
        <name>S-adenosyl-L-methionine</name>
        <dbReference type="ChEBI" id="CHEBI:59789"/>
    </ligand>
</feature>
<dbReference type="Proteomes" id="UP000013167">
    <property type="component" value="Unassembled WGS sequence"/>
</dbReference>
<dbReference type="EMBL" id="CAIZ01000168">
    <property type="protein sequence ID" value="CCH71468.1"/>
    <property type="molecule type" value="Genomic_DNA"/>
</dbReference>
<dbReference type="NCBIfam" id="TIGR00091">
    <property type="entry name" value="tRNA (guanosine(46)-N7)-methyltransferase TrmB"/>
    <property type="match status" value="1"/>
</dbReference>
<dbReference type="UniPathway" id="UPA00989"/>
<keyword evidence="6 7" id="KW-0819">tRNA processing</keyword>
<feature type="binding site" evidence="7">
    <location>
        <position position="140"/>
    </location>
    <ligand>
        <name>substrate</name>
    </ligand>
</feature>
<dbReference type="InterPro" id="IPR055361">
    <property type="entry name" value="tRNA_methyltr_TrmB_bact"/>
</dbReference>
<evidence type="ECO:0000256" key="6">
    <source>
        <dbReference type="ARBA" id="ARBA00022694"/>
    </source>
</evidence>
<dbReference type="AlphaFoldDB" id="N0E3A5"/>
<keyword evidence="9" id="KW-1185">Reference proteome</keyword>
<feature type="binding site" evidence="7">
    <location>
        <position position="86"/>
    </location>
    <ligand>
        <name>S-adenosyl-L-methionine</name>
        <dbReference type="ChEBI" id="CHEBI:59789"/>
    </ligand>
</feature>
<keyword evidence="4 7" id="KW-0808">Transferase</keyword>
<dbReference type="Gene3D" id="3.40.50.150">
    <property type="entry name" value="Vaccinia Virus protein VP39"/>
    <property type="match status" value="1"/>
</dbReference>
<comment type="caution">
    <text evidence="8">The sequence shown here is derived from an EMBL/GenBank/DDBJ whole genome shotgun (WGS) entry which is preliminary data.</text>
</comment>
<evidence type="ECO:0000256" key="3">
    <source>
        <dbReference type="ARBA" id="ARBA00022603"/>
    </source>
</evidence>
<evidence type="ECO:0000256" key="1">
    <source>
        <dbReference type="ARBA" id="ARBA00000142"/>
    </source>
</evidence>
<dbReference type="InterPro" id="IPR029063">
    <property type="entry name" value="SAM-dependent_MTases_sf"/>
</dbReference>
<dbReference type="PANTHER" id="PTHR23417:SF14">
    <property type="entry name" value="PENTACOTRIPEPTIDE-REPEAT REGION OF PRORP DOMAIN-CONTAINING PROTEIN"/>
    <property type="match status" value="1"/>
</dbReference>
<keyword evidence="3 7" id="KW-0489">Methyltransferase</keyword>
<reference evidence="8 9" key="1">
    <citation type="journal article" date="2013" name="ISME J.">
        <title>A metabolic model for members of the genus Tetrasphaera involved in enhanced biological phosphorus removal.</title>
        <authorList>
            <person name="Kristiansen R."/>
            <person name="Nguyen H.T.T."/>
            <person name="Saunders A.M."/>
            <person name="Nielsen J.L."/>
            <person name="Wimmer R."/>
            <person name="Le V.Q."/>
            <person name="McIlroy S.J."/>
            <person name="Petrovski S."/>
            <person name="Seviour R.J."/>
            <person name="Calteau A."/>
            <person name="Nielsen K.L."/>
            <person name="Nielsen P.H."/>
        </authorList>
    </citation>
    <scope>NUCLEOTIDE SEQUENCE [LARGE SCALE GENOMIC DNA]</scope>
    <source>
        <strain evidence="8 9">Lp2</strain>
    </source>
</reference>
<evidence type="ECO:0000313" key="9">
    <source>
        <dbReference type="Proteomes" id="UP000013167"/>
    </source>
</evidence>
<accession>N0E3A5</accession>
<feature type="binding site" evidence="7">
    <location>
        <position position="136"/>
    </location>
    <ligand>
        <name>S-adenosyl-L-methionine</name>
        <dbReference type="ChEBI" id="CHEBI:59789"/>
    </ligand>
</feature>
<name>N0E3A5_9MICO</name>
<sequence length="229" mass="25062">MSIRKQLDHVPRPGVRTFTPRWRTSPLTAERMERLLPEVQVPEGPLDPAAAFGRRAPLVVEIGSGHGAAAIAYAAAHPEHDLLALEVHVPGVARMLAAAEVAGVTNVRVHRGDALPFLDERVAAGSVSAVHLFFPDPWPKKKHAKRRFVQQHTLDLLLRLLDEDGVLRIATDHDVYAEHVLEQVAAHGGWSVHSTSRPPWRPTDGFEAKGLRAGRTITDLTLVALRPVG</sequence>
<comment type="catalytic activity">
    <reaction evidence="1 7">
        <text>guanosine(46) in tRNA + S-adenosyl-L-methionine = N(7)-methylguanosine(46) in tRNA + S-adenosyl-L-homocysteine</text>
        <dbReference type="Rhea" id="RHEA:42708"/>
        <dbReference type="Rhea" id="RHEA-COMP:10188"/>
        <dbReference type="Rhea" id="RHEA-COMP:10189"/>
        <dbReference type="ChEBI" id="CHEBI:57856"/>
        <dbReference type="ChEBI" id="CHEBI:59789"/>
        <dbReference type="ChEBI" id="CHEBI:74269"/>
        <dbReference type="ChEBI" id="CHEBI:74480"/>
        <dbReference type="EC" id="2.1.1.33"/>
    </reaction>
</comment>
<evidence type="ECO:0000256" key="4">
    <source>
        <dbReference type="ARBA" id="ARBA00022679"/>
    </source>
</evidence>
<dbReference type="Pfam" id="PF02390">
    <property type="entry name" value="Methyltransf_4"/>
    <property type="match status" value="1"/>
</dbReference>
<comment type="pathway">
    <text evidence="7">tRNA modification; N(7)-methylguanine-tRNA biosynthesis.</text>
</comment>
<protein>
    <recommendedName>
        <fullName evidence="7">tRNA (guanine-N(7)-)-methyltransferase</fullName>
        <ecNumber evidence="7">2.1.1.33</ecNumber>
    </recommendedName>
    <alternativeName>
        <fullName evidence="7">tRNA (guanine(46)-N(7))-methyltransferase</fullName>
    </alternativeName>
    <alternativeName>
        <fullName evidence="7">tRNA(m7G46)-methyltransferase</fullName>
    </alternativeName>
</protein>
<evidence type="ECO:0000256" key="2">
    <source>
        <dbReference type="ARBA" id="ARBA00003015"/>
    </source>
</evidence>
<dbReference type="HAMAP" id="MF_01057">
    <property type="entry name" value="tRNA_methyltr_TrmB"/>
    <property type="match status" value="1"/>
</dbReference>
<dbReference type="PROSITE" id="PS51625">
    <property type="entry name" value="SAM_MT_TRMB"/>
    <property type="match status" value="1"/>
</dbReference>
<feature type="binding site" evidence="7">
    <location>
        <position position="172"/>
    </location>
    <ligand>
        <name>substrate</name>
    </ligand>
</feature>
<dbReference type="InterPro" id="IPR003358">
    <property type="entry name" value="tRNA_(Gua-N-7)_MeTrfase_Trmb"/>
</dbReference>
<dbReference type="GO" id="GO:0043527">
    <property type="term" value="C:tRNA methyltransferase complex"/>
    <property type="evidence" value="ECO:0007669"/>
    <property type="project" value="TreeGrafter"/>
</dbReference>
<organism evidence="8 9">
    <name type="scientific">Phycicoccus elongatus Lp2</name>
    <dbReference type="NCBI Taxonomy" id="1193181"/>
    <lineage>
        <taxon>Bacteria</taxon>
        <taxon>Bacillati</taxon>
        <taxon>Actinomycetota</taxon>
        <taxon>Actinomycetes</taxon>
        <taxon>Micrococcales</taxon>
        <taxon>Intrasporangiaceae</taxon>
        <taxon>Phycicoccus</taxon>
    </lineage>
</organism>
<dbReference type="GO" id="GO:0008176">
    <property type="term" value="F:tRNA (guanine(46)-N7)-methyltransferase activity"/>
    <property type="evidence" value="ECO:0007669"/>
    <property type="project" value="UniProtKB-UniRule"/>
</dbReference>
<dbReference type="SUPFAM" id="SSF53335">
    <property type="entry name" value="S-adenosyl-L-methionine-dependent methyltransferases"/>
    <property type="match status" value="1"/>
</dbReference>
<dbReference type="PANTHER" id="PTHR23417">
    <property type="entry name" value="3-DEOXY-D-MANNO-OCTULOSONIC-ACID TRANSFERASE/TRNA GUANINE-N 7 - -METHYLTRANSFERASE"/>
    <property type="match status" value="1"/>
</dbReference>